<dbReference type="Pfam" id="PF00730">
    <property type="entry name" value="HhH-GPD"/>
    <property type="match status" value="1"/>
</dbReference>
<evidence type="ECO:0000256" key="6">
    <source>
        <dbReference type="ARBA" id="ARBA00023004"/>
    </source>
</evidence>
<evidence type="ECO:0000256" key="9">
    <source>
        <dbReference type="ARBA" id="ARBA00023239"/>
    </source>
</evidence>
<dbReference type="EC" id="4.2.99.18" evidence="12"/>
<dbReference type="InterPro" id="IPR004036">
    <property type="entry name" value="Endonuclease-III-like_CS2"/>
</dbReference>
<dbReference type="EMBL" id="JABBWG010000009">
    <property type="protein sequence ID" value="KAG1819785.1"/>
    <property type="molecule type" value="Genomic_DNA"/>
</dbReference>
<evidence type="ECO:0000256" key="10">
    <source>
        <dbReference type="ARBA" id="ARBA00023295"/>
    </source>
</evidence>
<evidence type="ECO:0000256" key="4">
    <source>
        <dbReference type="ARBA" id="ARBA00022763"/>
    </source>
</evidence>
<comment type="caution">
    <text evidence="12">Lacks conserved residue(s) required for the propagation of feature annotation.</text>
</comment>
<dbReference type="PROSITE" id="PS01155">
    <property type="entry name" value="ENDONUCLEASE_III_2"/>
    <property type="match status" value="1"/>
</dbReference>
<keyword evidence="8 12" id="KW-0234">DNA repair</keyword>
<reference evidence="15" key="1">
    <citation type="journal article" date="2020" name="New Phytol.">
        <title>Comparative genomics reveals dynamic genome evolution in host specialist ectomycorrhizal fungi.</title>
        <authorList>
            <person name="Lofgren L.A."/>
            <person name="Nguyen N.H."/>
            <person name="Vilgalys R."/>
            <person name="Ruytinx J."/>
            <person name="Liao H.L."/>
            <person name="Branco S."/>
            <person name="Kuo A."/>
            <person name="LaButti K."/>
            <person name="Lipzen A."/>
            <person name="Andreopoulos W."/>
            <person name="Pangilinan J."/>
            <person name="Riley R."/>
            <person name="Hundley H."/>
            <person name="Na H."/>
            <person name="Barry K."/>
            <person name="Grigoriev I.V."/>
            <person name="Stajich J.E."/>
            <person name="Kennedy P.G."/>
        </authorList>
    </citation>
    <scope>NUCLEOTIDE SEQUENCE</scope>
    <source>
        <strain evidence="15">MN1</strain>
    </source>
</reference>
<evidence type="ECO:0000256" key="8">
    <source>
        <dbReference type="ARBA" id="ARBA00023204"/>
    </source>
</evidence>
<dbReference type="InterPro" id="IPR000445">
    <property type="entry name" value="HhH_motif"/>
</dbReference>
<dbReference type="GO" id="GO:0140078">
    <property type="term" value="F:class I DNA-(apurinic or apyrimidinic site) endonuclease activity"/>
    <property type="evidence" value="ECO:0007669"/>
    <property type="project" value="UniProtKB-EC"/>
</dbReference>
<dbReference type="OrthoDB" id="2099276at2759"/>
<keyword evidence="2" id="KW-0004">4Fe-4S</keyword>
<evidence type="ECO:0000256" key="2">
    <source>
        <dbReference type="ARBA" id="ARBA00022485"/>
    </source>
</evidence>
<dbReference type="HAMAP" id="MF_03183">
    <property type="entry name" value="Endonuclease_III_Nth"/>
    <property type="match status" value="1"/>
</dbReference>
<dbReference type="InterPro" id="IPR023170">
    <property type="entry name" value="HhH_base_excis_C"/>
</dbReference>
<dbReference type="GO" id="GO:0005634">
    <property type="term" value="C:nucleus"/>
    <property type="evidence" value="ECO:0007669"/>
    <property type="project" value="UniProtKB-SubCell"/>
</dbReference>
<evidence type="ECO:0000256" key="1">
    <source>
        <dbReference type="ARBA" id="ARBA00008343"/>
    </source>
</evidence>
<dbReference type="SMART" id="SM00478">
    <property type="entry name" value="ENDO3c"/>
    <property type="match status" value="1"/>
</dbReference>
<keyword evidence="10 12" id="KW-0326">Glycosidase</keyword>
<keyword evidence="12" id="KW-0496">Mitochondrion</keyword>
<dbReference type="SUPFAM" id="SSF48150">
    <property type="entry name" value="DNA-glycosylase"/>
    <property type="match status" value="1"/>
</dbReference>
<keyword evidence="12" id="KW-0539">Nucleus</keyword>
<dbReference type="Proteomes" id="UP000807769">
    <property type="component" value="Unassembled WGS sequence"/>
</dbReference>
<evidence type="ECO:0000256" key="12">
    <source>
        <dbReference type="HAMAP-Rule" id="MF_03183"/>
    </source>
</evidence>
<keyword evidence="5 12" id="KW-0378">Hydrolase</keyword>
<dbReference type="InterPro" id="IPR003265">
    <property type="entry name" value="HhH-GPD_domain"/>
</dbReference>
<name>A0A9P7EG76_9AGAM</name>
<dbReference type="GO" id="GO:0003677">
    <property type="term" value="F:DNA binding"/>
    <property type="evidence" value="ECO:0007669"/>
    <property type="project" value="UniProtKB-UniRule"/>
</dbReference>
<dbReference type="AlphaFoldDB" id="A0A9P7EG76"/>
<evidence type="ECO:0000256" key="11">
    <source>
        <dbReference type="ARBA" id="ARBA00044632"/>
    </source>
</evidence>
<dbReference type="InterPro" id="IPR011257">
    <property type="entry name" value="DNA_glycosylase"/>
</dbReference>
<dbReference type="Gene3D" id="1.10.340.30">
    <property type="entry name" value="Hypothetical protein, domain 2"/>
    <property type="match status" value="1"/>
</dbReference>
<proteinExistence type="inferred from homology"/>
<comment type="subcellular location">
    <subcellularLocation>
        <location evidence="12">Nucleus</location>
    </subcellularLocation>
    <subcellularLocation>
        <location evidence="12">Mitochondrion</location>
    </subcellularLocation>
</comment>
<dbReference type="PANTHER" id="PTHR43286">
    <property type="entry name" value="ENDONUCLEASE III-LIKE PROTEIN 1"/>
    <property type="match status" value="1"/>
</dbReference>
<feature type="region of interest" description="Disordered" evidence="13">
    <location>
        <begin position="1"/>
        <end position="20"/>
    </location>
</feature>
<dbReference type="GO" id="GO:0000703">
    <property type="term" value="F:oxidized pyrimidine nucleobase lesion DNA N-glycosylase activity"/>
    <property type="evidence" value="ECO:0007669"/>
    <property type="project" value="UniProtKB-UniRule"/>
</dbReference>
<evidence type="ECO:0000256" key="7">
    <source>
        <dbReference type="ARBA" id="ARBA00023014"/>
    </source>
</evidence>
<gene>
    <name evidence="12" type="primary">NTH1</name>
    <name evidence="15" type="ORF">BJ212DRAFT_1446129</name>
</gene>
<evidence type="ECO:0000259" key="14">
    <source>
        <dbReference type="SMART" id="SM00478"/>
    </source>
</evidence>
<evidence type="ECO:0000313" key="15">
    <source>
        <dbReference type="EMBL" id="KAG1819785.1"/>
    </source>
</evidence>
<dbReference type="Pfam" id="PF00633">
    <property type="entry name" value="HHH"/>
    <property type="match status" value="1"/>
</dbReference>
<dbReference type="CDD" id="cd00056">
    <property type="entry name" value="ENDO3c"/>
    <property type="match status" value="1"/>
</dbReference>
<dbReference type="GO" id="GO:0046872">
    <property type="term" value="F:metal ion binding"/>
    <property type="evidence" value="ECO:0007669"/>
    <property type="project" value="UniProtKB-KW"/>
</dbReference>
<evidence type="ECO:0000256" key="13">
    <source>
        <dbReference type="SAM" id="MobiDB-lite"/>
    </source>
</evidence>
<dbReference type="EC" id="3.2.2.-" evidence="12"/>
<comment type="catalytic activity">
    <reaction evidence="11 12">
        <text>2'-deoxyribonucleotide-(2'-deoxyribose 5'-phosphate)-2'-deoxyribonucleotide-DNA = a 3'-end 2'-deoxyribonucleotide-(2,3-dehydro-2,3-deoxyribose 5'-phosphate)-DNA + a 5'-end 5'-phospho-2'-deoxyribonucleoside-DNA + H(+)</text>
        <dbReference type="Rhea" id="RHEA:66592"/>
        <dbReference type="Rhea" id="RHEA-COMP:13180"/>
        <dbReference type="Rhea" id="RHEA-COMP:16897"/>
        <dbReference type="Rhea" id="RHEA-COMP:17067"/>
        <dbReference type="ChEBI" id="CHEBI:15378"/>
        <dbReference type="ChEBI" id="CHEBI:136412"/>
        <dbReference type="ChEBI" id="CHEBI:157695"/>
        <dbReference type="ChEBI" id="CHEBI:167181"/>
        <dbReference type="EC" id="4.2.99.18"/>
    </reaction>
</comment>
<keyword evidence="7" id="KW-0411">Iron-sulfur</keyword>
<feature type="compositionally biased region" description="Basic residues" evidence="13">
    <location>
        <begin position="93"/>
        <end position="102"/>
    </location>
</feature>
<dbReference type="GO" id="GO:0006289">
    <property type="term" value="P:nucleotide-excision repair"/>
    <property type="evidence" value="ECO:0007669"/>
    <property type="project" value="TreeGrafter"/>
</dbReference>
<comment type="function">
    <text evidence="12">Bifunctional DNA N-glycosylase with associated apurinic/apyrimidinic (AP) lyase function that catalyzes the first step in base excision repair (BER), the primary repair pathway for the repair of oxidative DNA damage. The DNA N-glycosylase activity releases the damaged DNA base from DNA by cleaving the N-glycosidic bond, leaving an AP site. The AP lyase activity cleaves the phosphodiester bond 3' to the AP site by a beta-elimination. Primarily recognizes and repairs oxidative base damage of pyrimidines.</text>
</comment>
<dbReference type="Gene3D" id="1.10.1670.10">
    <property type="entry name" value="Helix-hairpin-Helix base-excision DNA repair enzymes (C-terminal)"/>
    <property type="match status" value="1"/>
</dbReference>
<dbReference type="PANTHER" id="PTHR43286:SF1">
    <property type="entry name" value="ENDONUCLEASE III-LIKE PROTEIN 1"/>
    <property type="match status" value="1"/>
</dbReference>
<dbReference type="GO" id="GO:0051539">
    <property type="term" value="F:4 iron, 4 sulfur cluster binding"/>
    <property type="evidence" value="ECO:0007669"/>
    <property type="project" value="UniProtKB-KW"/>
</dbReference>
<accession>A0A9P7EG76</accession>
<dbReference type="GO" id="GO:0005739">
    <property type="term" value="C:mitochondrion"/>
    <property type="evidence" value="ECO:0007669"/>
    <property type="project" value="UniProtKB-SubCell"/>
</dbReference>
<dbReference type="InterPro" id="IPR030841">
    <property type="entry name" value="NTH1"/>
</dbReference>
<keyword evidence="9 12" id="KW-0456">Lyase</keyword>
<comment type="caution">
    <text evidence="15">The sequence shown here is derived from an EMBL/GenBank/DDBJ whole genome shotgun (WGS) entry which is preliminary data.</text>
</comment>
<sequence>MSSQRRVSGAITRLSARASPYHSAVTLLEAGNAHQPSTSLSPSPKSSKRIKLEVESKTSNISDRARSTASLRKTSPTLKLEETVSEEDTNSKVKVKSAKKPKLIPQSLDTPHPAPPRWKEVYDSIKEMRTQTVAPVDTMGCEQTQHKETDPKNRRFAILVSLMLSSQTKDEVTNAAVQKLRAAVGGTLSVAAIISADDSTISDAIAKVGFWRRKTGYIKKTALRLRDDFDSEVPKTVDELCSLPGVGPKMAFLTLHVAWNLNHGIGVDVHVHRITNRLGWHQRPTKKPEETRLNIQSWLPIELHREINHMLVGFGQTICVPVGPKCDSCTLSTKGLCPSANTTLPKSPKKRKRQSSANIERDSRTKDRYCNRVLNYEELMFFRPPPSNACIYFVMSIFNNLLATHTNNYPD</sequence>
<keyword evidence="6" id="KW-0408">Iron</keyword>
<evidence type="ECO:0000313" key="16">
    <source>
        <dbReference type="Proteomes" id="UP000807769"/>
    </source>
</evidence>
<feature type="compositionally biased region" description="Low complexity" evidence="13">
    <location>
        <begin position="36"/>
        <end position="45"/>
    </location>
</feature>
<protein>
    <recommendedName>
        <fullName evidence="12">Endonuclease III homolog</fullName>
        <ecNumber evidence="12">3.2.2.-</ecNumber>
        <ecNumber evidence="12">4.2.99.18</ecNumber>
    </recommendedName>
    <alternativeName>
        <fullName evidence="12">Bifunctional DNA N-glycosylase/DNA-(apurinic or apyrimidinic site) lyase</fullName>
        <shortName evidence="12">DNA glycosylase/AP lyase</shortName>
    </alternativeName>
</protein>
<feature type="domain" description="HhH-GPD" evidence="14">
    <location>
        <begin position="164"/>
        <end position="317"/>
    </location>
</feature>
<keyword evidence="4 12" id="KW-0227">DNA damage</keyword>
<dbReference type="GO" id="GO:0006285">
    <property type="term" value="P:base-excision repair, AP site formation"/>
    <property type="evidence" value="ECO:0007669"/>
    <property type="project" value="UniProtKB-UniRule"/>
</dbReference>
<comment type="similarity">
    <text evidence="1 12">Belongs to the Nth/MutY family.</text>
</comment>
<feature type="region of interest" description="Disordered" evidence="13">
    <location>
        <begin position="29"/>
        <end position="117"/>
    </location>
</feature>
<organism evidence="15 16">
    <name type="scientific">Suillus subaureus</name>
    <dbReference type="NCBI Taxonomy" id="48587"/>
    <lineage>
        <taxon>Eukaryota</taxon>
        <taxon>Fungi</taxon>
        <taxon>Dikarya</taxon>
        <taxon>Basidiomycota</taxon>
        <taxon>Agaricomycotina</taxon>
        <taxon>Agaricomycetes</taxon>
        <taxon>Agaricomycetidae</taxon>
        <taxon>Boletales</taxon>
        <taxon>Suillineae</taxon>
        <taxon>Suillaceae</taxon>
        <taxon>Suillus</taxon>
    </lineage>
</organism>
<feature type="region of interest" description="Disordered" evidence="13">
    <location>
        <begin position="341"/>
        <end position="363"/>
    </location>
</feature>
<evidence type="ECO:0000256" key="5">
    <source>
        <dbReference type="ARBA" id="ARBA00022801"/>
    </source>
</evidence>
<dbReference type="FunFam" id="1.10.340.30:FF:000005">
    <property type="entry name" value="Endonuclease III-like protein 1"/>
    <property type="match status" value="1"/>
</dbReference>
<evidence type="ECO:0000256" key="3">
    <source>
        <dbReference type="ARBA" id="ARBA00022723"/>
    </source>
</evidence>
<keyword evidence="3" id="KW-0479">Metal-binding</keyword>
<feature type="compositionally biased region" description="Polar residues" evidence="13">
    <location>
        <begin position="57"/>
        <end position="77"/>
    </location>
</feature>
<keyword evidence="16" id="KW-1185">Reference proteome</keyword>